<dbReference type="SUPFAM" id="SSF49879">
    <property type="entry name" value="SMAD/FHA domain"/>
    <property type="match status" value="1"/>
</dbReference>
<dbReference type="InterPro" id="IPR000253">
    <property type="entry name" value="FHA_dom"/>
</dbReference>
<dbReference type="CDD" id="cd00060">
    <property type="entry name" value="FHA"/>
    <property type="match status" value="1"/>
</dbReference>
<keyword evidence="1" id="KW-0812">Transmembrane</keyword>
<dbReference type="PROSITE" id="PS50006">
    <property type="entry name" value="FHA_DOMAIN"/>
    <property type="match status" value="1"/>
</dbReference>
<evidence type="ECO:0000259" key="2">
    <source>
        <dbReference type="PROSITE" id="PS50006"/>
    </source>
</evidence>
<dbReference type="OrthoDB" id="552194at2759"/>
<dbReference type="Proteomes" id="UP000267027">
    <property type="component" value="Unassembled WGS sequence"/>
</dbReference>
<dbReference type="EMBL" id="UYYA01000119">
    <property type="protein sequence ID" value="VDM52520.1"/>
    <property type="molecule type" value="Genomic_DNA"/>
</dbReference>
<feature type="domain" description="FHA" evidence="2">
    <location>
        <begin position="2"/>
        <end position="48"/>
    </location>
</feature>
<reference evidence="3 4" key="2">
    <citation type="submission" date="2018-11" db="EMBL/GenBank/DDBJ databases">
        <authorList>
            <consortium name="Pathogen Informatics"/>
        </authorList>
    </citation>
    <scope>NUCLEOTIDE SEQUENCE [LARGE SCALE GENOMIC DNA]</scope>
    <source>
        <strain evidence="3 4">Costa Rica</strain>
    </source>
</reference>
<name>A0A0R3PB94_ANGCS</name>
<protein>
    <submittedName>
        <fullName evidence="5">FHA domain-containing protein</fullName>
    </submittedName>
</protein>
<dbReference type="STRING" id="334426.A0A0R3PB94"/>
<keyword evidence="1" id="KW-1133">Transmembrane helix</keyword>
<evidence type="ECO:0000313" key="3">
    <source>
        <dbReference type="EMBL" id="VDM52520.1"/>
    </source>
</evidence>
<dbReference type="InterPro" id="IPR008984">
    <property type="entry name" value="SMAD_FHA_dom_sf"/>
</dbReference>
<dbReference type="Pfam" id="PF00498">
    <property type="entry name" value="FHA"/>
    <property type="match status" value="1"/>
</dbReference>
<dbReference type="WBParaSite" id="ACOC_0000093401-mRNA-1">
    <property type="protein sequence ID" value="ACOC_0000093401-mRNA-1"/>
    <property type="gene ID" value="ACOC_0000093401"/>
</dbReference>
<sequence>MVSIGRDRKCGIALAVDAHGVSRIHGSLKWITLQDNSTYGTVVNGRLVKGACQTLQDGAHIFVGDVELVIVFPQHQHRISSFFVKKSCTVNVTDDDCITLMKLLPLGFNYVFVLVVYCIFNLFVYLACFQSDARIRGK</sequence>
<reference evidence="5" key="1">
    <citation type="submission" date="2017-02" db="UniProtKB">
        <authorList>
            <consortium name="WormBaseParasite"/>
        </authorList>
    </citation>
    <scope>IDENTIFICATION</scope>
</reference>
<evidence type="ECO:0000313" key="5">
    <source>
        <dbReference type="WBParaSite" id="ACOC_0000093401-mRNA-1"/>
    </source>
</evidence>
<dbReference type="AlphaFoldDB" id="A0A0R3PB94"/>
<gene>
    <name evidence="3" type="ORF">ACOC_LOCUS935</name>
</gene>
<evidence type="ECO:0000256" key="1">
    <source>
        <dbReference type="SAM" id="Phobius"/>
    </source>
</evidence>
<dbReference type="Gene3D" id="2.60.200.20">
    <property type="match status" value="1"/>
</dbReference>
<keyword evidence="4" id="KW-1185">Reference proteome</keyword>
<evidence type="ECO:0000313" key="4">
    <source>
        <dbReference type="Proteomes" id="UP000267027"/>
    </source>
</evidence>
<organism evidence="5">
    <name type="scientific">Angiostrongylus costaricensis</name>
    <name type="common">Nematode worm</name>
    <dbReference type="NCBI Taxonomy" id="334426"/>
    <lineage>
        <taxon>Eukaryota</taxon>
        <taxon>Metazoa</taxon>
        <taxon>Ecdysozoa</taxon>
        <taxon>Nematoda</taxon>
        <taxon>Chromadorea</taxon>
        <taxon>Rhabditida</taxon>
        <taxon>Rhabditina</taxon>
        <taxon>Rhabditomorpha</taxon>
        <taxon>Strongyloidea</taxon>
        <taxon>Metastrongylidae</taxon>
        <taxon>Angiostrongylus</taxon>
    </lineage>
</organism>
<accession>A0A0R3PB94</accession>
<keyword evidence="1" id="KW-0472">Membrane</keyword>
<feature type="transmembrane region" description="Helical" evidence="1">
    <location>
        <begin position="110"/>
        <end position="129"/>
    </location>
</feature>
<proteinExistence type="predicted"/>